<comment type="caution">
    <text evidence="14">The sequence shown here is derived from an EMBL/GenBank/DDBJ whole genome shotgun (WGS) entry which is preliminary data.</text>
</comment>
<dbReference type="eggNOG" id="COG1385">
    <property type="taxonomic scope" value="Bacteria"/>
</dbReference>
<proteinExistence type="inferred from homology"/>
<evidence type="ECO:0000256" key="5">
    <source>
        <dbReference type="ARBA" id="ARBA00022490"/>
    </source>
</evidence>
<dbReference type="PANTHER" id="PTHR30027">
    <property type="entry name" value="RIBOSOMAL RNA SMALL SUBUNIT METHYLTRANSFERASE E"/>
    <property type="match status" value="1"/>
</dbReference>
<dbReference type="STRING" id="862517.HMPREF9225_0816"/>
<dbReference type="PIRSF" id="PIRSF015601">
    <property type="entry name" value="MTase_slr0722"/>
    <property type="match status" value="1"/>
</dbReference>
<evidence type="ECO:0000256" key="4">
    <source>
        <dbReference type="ARBA" id="ARBA00013673"/>
    </source>
</evidence>
<accession>E0NKX7</accession>
<dbReference type="GO" id="GO:0005737">
    <property type="term" value="C:cytoplasm"/>
    <property type="evidence" value="ECO:0007669"/>
    <property type="project" value="UniProtKB-SubCell"/>
</dbReference>
<evidence type="ECO:0000313" key="14">
    <source>
        <dbReference type="EMBL" id="EFM25545.1"/>
    </source>
</evidence>
<keyword evidence="9 12" id="KW-0949">S-adenosyl-L-methionine</keyword>
<keyword evidence="7 12" id="KW-0489">Methyltransferase</keyword>
<evidence type="ECO:0000256" key="3">
    <source>
        <dbReference type="ARBA" id="ARBA00012328"/>
    </source>
</evidence>
<dbReference type="GO" id="GO:0070475">
    <property type="term" value="P:rRNA base methylation"/>
    <property type="evidence" value="ECO:0007669"/>
    <property type="project" value="TreeGrafter"/>
</dbReference>
<dbReference type="GO" id="GO:0070042">
    <property type="term" value="F:rRNA (uridine-N3-)-methyltransferase activity"/>
    <property type="evidence" value="ECO:0007669"/>
    <property type="project" value="TreeGrafter"/>
</dbReference>
<evidence type="ECO:0000256" key="9">
    <source>
        <dbReference type="ARBA" id="ARBA00022691"/>
    </source>
</evidence>
<evidence type="ECO:0000256" key="8">
    <source>
        <dbReference type="ARBA" id="ARBA00022679"/>
    </source>
</evidence>
<evidence type="ECO:0000313" key="15">
    <source>
        <dbReference type="Proteomes" id="UP000003280"/>
    </source>
</evidence>
<protein>
    <recommendedName>
        <fullName evidence="4 12">Ribosomal RNA small subunit methyltransferase E</fullName>
        <ecNumber evidence="3 12">2.1.1.193</ecNumber>
    </recommendedName>
</protein>
<dbReference type="InterPro" id="IPR029026">
    <property type="entry name" value="tRNA_m1G_MTases_N"/>
</dbReference>
<keyword evidence="6 12" id="KW-0698">rRNA processing</keyword>
<keyword evidence="5 12" id="KW-0963">Cytoplasm</keyword>
<dbReference type="InterPro" id="IPR006700">
    <property type="entry name" value="RsmE"/>
</dbReference>
<dbReference type="PANTHER" id="PTHR30027:SF3">
    <property type="entry name" value="16S RRNA (URACIL(1498)-N(3))-METHYLTRANSFERASE"/>
    <property type="match status" value="1"/>
</dbReference>
<name>E0NKX7_9FIRM</name>
<keyword evidence="15" id="KW-1185">Reference proteome</keyword>
<dbReference type="EC" id="2.1.1.193" evidence="3 12"/>
<evidence type="ECO:0000256" key="12">
    <source>
        <dbReference type="PIRNR" id="PIRNR015601"/>
    </source>
</evidence>
<dbReference type="RefSeq" id="WP_008901631.1">
    <property type="nucleotide sequence ID" value="NZ_GL397071.1"/>
</dbReference>
<evidence type="ECO:0000256" key="7">
    <source>
        <dbReference type="ARBA" id="ARBA00022603"/>
    </source>
</evidence>
<organism evidence="14 15">
    <name type="scientific">Peptoniphilus duerdenii ATCC BAA-1640</name>
    <dbReference type="NCBI Taxonomy" id="862517"/>
    <lineage>
        <taxon>Bacteria</taxon>
        <taxon>Bacillati</taxon>
        <taxon>Bacillota</taxon>
        <taxon>Tissierellia</taxon>
        <taxon>Tissierellales</taxon>
        <taxon>Peptoniphilaceae</taxon>
        <taxon>Peptoniphilus</taxon>
    </lineage>
</organism>
<comment type="catalytic activity">
    <reaction evidence="11 12">
        <text>uridine(1498) in 16S rRNA + S-adenosyl-L-methionine = N(3)-methyluridine(1498) in 16S rRNA + S-adenosyl-L-homocysteine + H(+)</text>
        <dbReference type="Rhea" id="RHEA:42920"/>
        <dbReference type="Rhea" id="RHEA-COMP:10283"/>
        <dbReference type="Rhea" id="RHEA-COMP:10284"/>
        <dbReference type="ChEBI" id="CHEBI:15378"/>
        <dbReference type="ChEBI" id="CHEBI:57856"/>
        <dbReference type="ChEBI" id="CHEBI:59789"/>
        <dbReference type="ChEBI" id="CHEBI:65315"/>
        <dbReference type="ChEBI" id="CHEBI:74502"/>
        <dbReference type="EC" id="2.1.1.193"/>
    </reaction>
</comment>
<reference evidence="14 15" key="1">
    <citation type="submission" date="2010-07" db="EMBL/GenBank/DDBJ databases">
        <authorList>
            <person name="Muzny D."/>
            <person name="Qin X."/>
            <person name="Deng J."/>
            <person name="Jiang H."/>
            <person name="Liu Y."/>
            <person name="Qu J."/>
            <person name="Song X.-Z."/>
            <person name="Zhang L."/>
            <person name="Thornton R."/>
            <person name="Coyle M."/>
            <person name="Francisco L."/>
            <person name="Jackson L."/>
            <person name="Javaid M."/>
            <person name="Korchina V."/>
            <person name="Kovar C."/>
            <person name="Mata R."/>
            <person name="Mathew T."/>
            <person name="Ngo R."/>
            <person name="Nguyen L."/>
            <person name="Nguyen N."/>
            <person name="Okwuonu G."/>
            <person name="Ongeri F."/>
            <person name="Pham C."/>
            <person name="Simmons D."/>
            <person name="Wilczek-Boney K."/>
            <person name="Hale W."/>
            <person name="Jakkamsetti A."/>
            <person name="Pham P."/>
            <person name="Ruth R."/>
            <person name="San Lucas F."/>
            <person name="Warren J."/>
            <person name="Zhang J."/>
            <person name="Zhao Z."/>
            <person name="Zhou C."/>
            <person name="Zhu D."/>
            <person name="Lee S."/>
            <person name="Bess C."/>
            <person name="Blankenburg K."/>
            <person name="Forbes L."/>
            <person name="Fu Q."/>
            <person name="Gubbala S."/>
            <person name="Hirani K."/>
            <person name="Jayaseelan J.C."/>
            <person name="Lara F."/>
            <person name="Munidasa M."/>
            <person name="Palculict T."/>
            <person name="Patil S."/>
            <person name="Pu L.-L."/>
            <person name="Saada N."/>
            <person name="Tang L."/>
            <person name="Weissenberger G."/>
            <person name="Zhu Y."/>
            <person name="Hemphill L."/>
            <person name="Shang Y."/>
            <person name="Youmans B."/>
            <person name="Ayvaz T."/>
            <person name="Ross M."/>
            <person name="Santibanez J."/>
            <person name="Aqrawi P."/>
            <person name="Gross S."/>
            <person name="Joshi V."/>
            <person name="Fowler G."/>
            <person name="Nazareth L."/>
            <person name="Reid J."/>
            <person name="Worley K."/>
            <person name="Petrosino J."/>
            <person name="Highlander S."/>
            <person name="Gibbs R."/>
        </authorList>
    </citation>
    <scope>NUCLEOTIDE SEQUENCE [LARGE SCALE GENOMIC DNA]</scope>
    <source>
        <strain evidence="14 15">ATCC BAA-1640</strain>
    </source>
</reference>
<dbReference type="NCBIfam" id="TIGR00046">
    <property type="entry name" value="RsmE family RNA methyltransferase"/>
    <property type="match status" value="1"/>
</dbReference>
<evidence type="ECO:0000256" key="6">
    <source>
        <dbReference type="ARBA" id="ARBA00022552"/>
    </source>
</evidence>
<dbReference type="Gene3D" id="3.40.1280.10">
    <property type="match status" value="1"/>
</dbReference>
<evidence type="ECO:0000256" key="10">
    <source>
        <dbReference type="ARBA" id="ARBA00025699"/>
    </source>
</evidence>
<evidence type="ECO:0000256" key="1">
    <source>
        <dbReference type="ARBA" id="ARBA00004496"/>
    </source>
</evidence>
<evidence type="ECO:0000259" key="13">
    <source>
        <dbReference type="Pfam" id="PF04452"/>
    </source>
</evidence>
<comment type="function">
    <text evidence="10 12">Specifically methylates the N3 position of the uracil ring of uridine 1498 (m3U1498) in 16S rRNA. Acts on the fully assembled 30S ribosomal subunit.</text>
</comment>
<dbReference type="InterPro" id="IPR046886">
    <property type="entry name" value="RsmE_MTase_dom"/>
</dbReference>
<comment type="subcellular location">
    <subcellularLocation>
        <location evidence="1 12">Cytoplasm</location>
    </subcellularLocation>
</comment>
<evidence type="ECO:0000256" key="11">
    <source>
        <dbReference type="ARBA" id="ARBA00047944"/>
    </source>
</evidence>
<dbReference type="OrthoDB" id="9815641at2"/>
<dbReference type="Pfam" id="PF04452">
    <property type="entry name" value="Methyltrans_RNA"/>
    <property type="match status" value="1"/>
</dbReference>
<keyword evidence="8 12" id="KW-0808">Transferase</keyword>
<evidence type="ECO:0000256" key="2">
    <source>
        <dbReference type="ARBA" id="ARBA00005528"/>
    </source>
</evidence>
<dbReference type="Proteomes" id="UP000003280">
    <property type="component" value="Unassembled WGS sequence"/>
</dbReference>
<comment type="similarity">
    <text evidence="2 12">Belongs to the RNA methyltransferase RsmE family.</text>
</comment>
<dbReference type="AlphaFoldDB" id="E0NKX7"/>
<dbReference type="SUPFAM" id="SSF75217">
    <property type="entry name" value="alpha/beta knot"/>
    <property type="match status" value="1"/>
</dbReference>
<dbReference type="CDD" id="cd18084">
    <property type="entry name" value="RsmE-like"/>
    <property type="match status" value="1"/>
</dbReference>
<gene>
    <name evidence="14" type="ORF">HMPREF9225_0816</name>
</gene>
<dbReference type="HOGENOM" id="CLU_067442_5_1_9"/>
<sequence length="227" mass="25882">MFRVFQDSLESLSEENRHHLLNVVRLNPDEEFEIVSSGKVYRAIYDGELKILREVENSHETRLRINLYMALIKQDKFELALEKTTEVGVSSITPIIFKRTVVNIKGKEDKKLLRWQKILESAAKQSKRDIIPSINNPEKLENINFKGTLIVPYEGAENLYIDDVLKNTKGIEEISILIGPEGGFDESEIEYLKTMGCKIVTLGTRILRAETAAIVACYQVGVNEVVR</sequence>
<dbReference type="EMBL" id="AEEH01000032">
    <property type="protein sequence ID" value="EFM25545.1"/>
    <property type="molecule type" value="Genomic_DNA"/>
</dbReference>
<feature type="domain" description="Ribosomal RNA small subunit methyltransferase E methyltransferase" evidence="13">
    <location>
        <begin position="60"/>
        <end position="217"/>
    </location>
</feature>
<dbReference type="InterPro" id="IPR029028">
    <property type="entry name" value="Alpha/beta_knot_MTases"/>
</dbReference>